<accession>A0ABR1TTH3</accession>
<dbReference type="Proteomes" id="UP001480595">
    <property type="component" value="Unassembled WGS sequence"/>
</dbReference>
<dbReference type="GeneID" id="92096039"/>
<keyword evidence="3" id="KW-1185">Reference proteome</keyword>
<protein>
    <submittedName>
        <fullName evidence="2">Uncharacterized protein</fullName>
    </submittedName>
</protein>
<organism evidence="2 3">
    <name type="scientific">Apiospora phragmitis</name>
    <dbReference type="NCBI Taxonomy" id="2905665"/>
    <lineage>
        <taxon>Eukaryota</taxon>
        <taxon>Fungi</taxon>
        <taxon>Dikarya</taxon>
        <taxon>Ascomycota</taxon>
        <taxon>Pezizomycotina</taxon>
        <taxon>Sordariomycetes</taxon>
        <taxon>Xylariomycetidae</taxon>
        <taxon>Amphisphaeriales</taxon>
        <taxon>Apiosporaceae</taxon>
        <taxon>Apiospora</taxon>
    </lineage>
</organism>
<comment type="caution">
    <text evidence="2">The sequence shown here is derived from an EMBL/GenBank/DDBJ whole genome shotgun (WGS) entry which is preliminary data.</text>
</comment>
<dbReference type="EMBL" id="JAQQWL010000011">
    <property type="protein sequence ID" value="KAK8049837.1"/>
    <property type="molecule type" value="Genomic_DNA"/>
</dbReference>
<name>A0ABR1TTH3_9PEZI</name>
<reference evidence="2 3" key="1">
    <citation type="submission" date="2023-01" db="EMBL/GenBank/DDBJ databases">
        <title>Analysis of 21 Apiospora genomes using comparative genomics revels a genus with tremendous synthesis potential of carbohydrate active enzymes and secondary metabolites.</title>
        <authorList>
            <person name="Sorensen T."/>
        </authorList>
    </citation>
    <scope>NUCLEOTIDE SEQUENCE [LARGE SCALE GENOMIC DNA]</scope>
    <source>
        <strain evidence="2 3">CBS 135458</strain>
    </source>
</reference>
<evidence type="ECO:0000256" key="1">
    <source>
        <dbReference type="SAM" id="MobiDB-lite"/>
    </source>
</evidence>
<evidence type="ECO:0000313" key="3">
    <source>
        <dbReference type="Proteomes" id="UP001480595"/>
    </source>
</evidence>
<gene>
    <name evidence="2" type="ORF">PG994_011567</name>
</gene>
<evidence type="ECO:0000313" key="2">
    <source>
        <dbReference type="EMBL" id="KAK8049837.1"/>
    </source>
</evidence>
<proteinExistence type="predicted"/>
<sequence length="184" mass="21136">MRTPLHFPGRDGLIRWRRQTAACRPTPAKAPSPHHWPIVWSSIWPSHWSHALELCAGPRCCTCDRLAWRDLSDIASDWPAAMVGESLSSTEHRARNVTKDDRLQMKDAATTHWHRQARKPRENTTPSIDRIIPPFAHGQHSITHERWQCDRDTDPRWCRASLTMITEPASAQPRCVALRAVSIY</sequence>
<dbReference type="RefSeq" id="XP_066712086.1">
    <property type="nucleotide sequence ID" value="XM_066862976.1"/>
</dbReference>
<feature type="region of interest" description="Disordered" evidence="1">
    <location>
        <begin position="111"/>
        <end position="132"/>
    </location>
</feature>